<organism evidence="2 3">
    <name type="scientific">Bimuria novae-zelandiae CBS 107.79</name>
    <dbReference type="NCBI Taxonomy" id="1447943"/>
    <lineage>
        <taxon>Eukaryota</taxon>
        <taxon>Fungi</taxon>
        <taxon>Dikarya</taxon>
        <taxon>Ascomycota</taxon>
        <taxon>Pezizomycotina</taxon>
        <taxon>Dothideomycetes</taxon>
        <taxon>Pleosporomycetidae</taxon>
        <taxon>Pleosporales</taxon>
        <taxon>Massarineae</taxon>
        <taxon>Didymosphaeriaceae</taxon>
        <taxon>Bimuria</taxon>
    </lineage>
</organism>
<accession>A0A6A5VVM3</accession>
<feature type="compositionally biased region" description="Basic and acidic residues" evidence="1">
    <location>
        <begin position="136"/>
        <end position="159"/>
    </location>
</feature>
<dbReference type="AlphaFoldDB" id="A0A6A5VVM3"/>
<dbReference type="Proteomes" id="UP000800036">
    <property type="component" value="Unassembled WGS sequence"/>
</dbReference>
<protein>
    <submittedName>
        <fullName evidence="2">Uncharacterized protein</fullName>
    </submittedName>
</protein>
<feature type="region of interest" description="Disordered" evidence="1">
    <location>
        <begin position="1"/>
        <end position="169"/>
    </location>
</feature>
<reference evidence="2" key="1">
    <citation type="journal article" date="2020" name="Stud. Mycol.">
        <title>101 Dothideomycetes genomes: a test case for predicting lifestyles and emergence of pathogens.</title>
        <authorList>
            <person name="Haridas S."/>
            <person name="Albert R."/>
            <person name="Binder M."/>
            <person name="Bloem J."/>
            <person name="Labutti K."/>
            <person name="Salamov A."/>
            <person name="Andreopoulos B."/>
            <person name="Baker S."/>
            <person name="Barry K."/>
            <person name="Bills G."/>
            <person name="Bluhm B."/>
            <person name="Cannon C."/>
            <person name="Castanera R."/>
            <person name="Culley D."/>
            <person name="Daum C."/>
            <person name="Ezra D."/>
            <person name="Gonzalez J."/>
            <person name="Henrissat B."/>
            <person name="Kuo A."/>
            <person name="Liang C."/>
            <person name="Lipzen A."/>
            <person name="Lutzoni F."/>
            <person name="Magnuson J."/>
            <person name="Mondo S."/>
            <person name="Nolan M."/>
            <person name="Ohm R."/>
            <person name="Pangilinan J."/>
            <person name="Park H.-J."/>
            <person name="Ramirez L."/>
            <person name="Alfaro M."/>
            <person name="Sun H."/>
            <person name="Tritt A."/>
            <person name="Yoshinaga Y."/>
            <person name="Zwiers L.-H."/>
            <person name="Turgeon B."/>
            <person name="Goodwin S."/>
            <person name="Spatafora J."/>
            <person name="Crous P."/>
            <person name="Grigoriev I."/>
        </authorList>
    </citation>
    <scope>NUCLEOTIDE SEQUENCE</scope>
    <source>
        <strain evidence="2">CBS 107.79</strain>
    </source>
</reference>
<name>A0A6A5VVM3_9PLEO</name>
<evidence type="ECO:0000256" key="1">
    <source>
        <dbReference type="SAM" id="MobiDB-lite"/>
    </source>
</evidence>
<feature type="compositionally biased region" description="Basic and acidic residues" evidence="1">
    <location>
        <begin position="1"/>
        <end position="14"/>
    </location>
</feature>
<gene>
    <name evidence="2" type="ORF">BU23DRAFT_647562</name>
</gene>
<dbReference type="EMBL" id="ML976659">
    <property type="protein sequence ID" value="KAF1978926.1"/>
    <property type="molecule type" value="Genomic_DNA"/>
</dbReference>
<feature type="compositionally biased region" description="Polar residues" evidence="1">
    <location>
        <begin position="36"/>
        <end position="58"/>
    </location>
</feature>
<keyword evidence="3" id="KW-1185">Reference proteome</keyword>
<evidence type="ECO:0000313" key="3">
    <source>
        <dbReference type="Proteomes" id="UP000800036"/>
    </source>
</evidence>
<sequence length="169" mass="18808">MSDQKRHTTTDQDRAISPLSNSTSSSTTYVTAPESLENQPITTSATERSRTPATGQENETPDHQHASSESTTTTISSSLSQNPRTEAPPWRENAPVPMVGSHTIGTHLANRPTFSRPRDNREWPMRQPIGPPADESEQRRLGFDWNKRRKDKEDRDRDAGIAGSVSEKT</sequence>
<feature type="compositionally biased region" description="Low complexity" evidence="1">
    <location>
        <begin position="67"/>
        <end position="80"/>
    </location>
</feature>
<proteinExistence type="predicted"/>
<evidence type="ECO:0000313" key="2">
    <source>
        <dbReference type="EMBL" id="KAF1978926.1"/>
    </source>
</evidence>